<proteinExistence type="predicted"/>
<evidence type="ECO:0000313" key="2">
    <source>
        <dbReference type="EMBL" id="WUX55238.1"/>
    </source>
</evidence>
<feature type="region of interest" description="Disordered" evidence="1">
    <location>
        <begin position="1"/>
        <end position="42"/>
    </location>
</feature>
<organism evidence="2 3">
    <name type="scientific">Streptomyces niveus</name>
    <name type="common">Streptomyces spheroides</name>
    <dbReference type="NCBI Taxonomy" id="193462"/>
    <lineage>
        <taxon>Bacteria</taxon>
        <taxon>Bacillati</taxon>
        <taxon>Actinomycetota</taxon>
        <taxon>Actinomycetes</taxon>
        <taxon>Kitasatosporales</taxon>
        <taxon>Streptomycetaceae</taxon>
        <taxon>Streptomyces</taxon>
    </lineage>
</organism>
<dbReference type="RefSeq" id="WP_329078919.1">
    <property type="nucleotide sequence ID" value="NZ_CP108849.2"/>
</dbReference>
<keyword evidence="3" id="KW-1185">Reference proteome</keyword>
<accession>A0ABZ2ACV6</accession>
<evidence type="ECO:0000313" key="3">
    <source>
        <dbReference type="Proteomes" id="UP001432209"/>
    </source>
</evidence>
<evidence type="ECO:0000256" key="1">
    <source>
        <dbReference type="SAM" id="MobiDB-lite"/>
    </source>
</evidence>
<dbReference type="EMBL" id="CP109495">
    <property type="protein sequence ID" value="WUX55238.1"/>
    <property type="molecule type" value="Genomic_DNA"/>
</dbReference>
<sequence length="42" mass="4299">MTGPHDGRFLARAPGTTRTAARPFRAAGIPALSPGPVAKDVL</sequence>
<dbReference type="Proteomes" id="UP001432209">
    <property type="component" value="Chromosome"/>
</dbReference>
<name>A0ABZ2ACV6_STRNV</name>
<protein>
    <submittedName>
        <fullName evidence="2">Uncharacterized protein</fullName>
    </submittedName>
</protein>
<feature type="compositionally biased region" description="Low complexity" evidence="1">
    <location>
        <begin position="11"/>
        <end position="28"/>
    </location>
</feature>
<gene>
    <name evidence="2" type="ORF">OG442_28985</name>
</gene>
<reference evidence="2" key="1">
    <citation type="submission" date="2022-10" db="EMBL/GenBank/DDBJ databases">
        <title>The complete genomes of actinobacterial strains from the NBC collection.</title>
        <authorList>
            <person name="Joergensen T.S."/>
            <person name="Alvarez Arevalo M."/>
            <person name="Sterndorff E.B."/>
            <person name="Faurdal D."/>
            <person name="Vuksanovic O."/>
            <person name="Mourched A.-S."/>
            <person name="Charusanti P."/>
            <person name="Shaw S."/>
            <person name="Blin K."/>
            <person name="Weber T."/>
        </authorList>
    </citation>
    <scope>NUCLEOTIDE SEQUENCE</scope>
    <source>
        <strain evidence="2">NBC_01432</strain>
    </source>
</reference>